<dbReference type="Proteomes" id="UP000001847">
    <property type="component" value="Chromosome I"/>
</dbReference>
<dbReference type="HOGENOM" id="CLU_823360_0_0_12"/>
<dbReference type="BioCyc" id="LBIF456481:LEPBI_RS12360-MONOMER"/>
<keyword evidence="3" id="KW-1185">Reference proteome</keyword>
<dbReference type="RefSeq" id="WP_012389455.1">
    <property type="nucleotide sequence ID" value="NC_010602.1"/>
</dbReference>
<name>B0SLK8_LEPBP</name>
<evidence type="ECO:0000313" key="2">
    <source>
        <dbReference type="EMBL" id="ABZ98594.1"/>
    </source>
</evidence>
<organism evidence="2 3">
    <name type="scientific">Leptospira biflexa serovar Patoc (strain Patoc 1 / ATCC 23582 / Paris)</name>
    <dbReference type="NCBI Taxonomy" id="456481"/>
    <lineage>
        <taxon>Bacteria</taxon>
        <taxon>Pseudomonadati</taxon>
        <taxon>Spirochaetota</taxon>
        <taxon>Spirochaetia</taxon>
        <taxon>Leptospirales</taxon>
        <taxon>Leptospiraceae</taxon>
        <taxon>Leptospira</taxon>
    </lineage>
</organism>
<accession>B0SLK8</accession>
<evidence type="ECO:0000256" key="1">
    <source>
        <dbReference type="SAM" id="MobiDB-lite"/>
    </source>
</evidence>
<evidence type="ECO:0000313" key="3">
    <source>
        <dbReference type="Proteomes" id="UP000001847"/>
    </source>
</evidence>
<dbReference type="EMBL" id="CP000786">
    <property type="protein sequence ID" value="ABZ98594.1"/>
    <property type="molecule type" value="Genomic_DNA"/>
</dbReference>
<dbReference type="OrthoDB" id="341391at2"/>
<proteinExistence type="predicted"/>
<feature type="region of interest" description="Disordered" evidence="1">
    <location>
        <begin position="53"/>
        <end position="77"/>
    </location>
</feature>
<sequence>MFKENLLTNKMFYSRKNNSMNKRIISFCLLLILFPSLLFLNCAQEEQKSDPTNTLGLLGLASSNQTPTNSETAQPEGELLPPIPPVVGPPANPGQPLNAPILNDPQTHVNNAPQIDDQYGIYGKILVNNISFQLPIHDQTTVTAYFGKRDMKLEPDGTVLNAISFKTFTPANPNVGGTIWFSFIHRSNLKLKLILVARNEFGSSSKEVNYYHNRDCIGVPQIPASIGDCDKHCIVAEYVAGQLEFKAKFKHGGNLTYLYFDIFGYSPPSFINYALFPKYFEYPNGNPQGPPLLEGISSLSTNLTSEGLDYMCVDVKSFVFYETDTGNYSDQFLSGKIRLE</sequence>
<dbReference type="AlphaFoldDB" id="B0SLK8"/>
<reference evidence="2 3" key="1">
    <citation type="journal article" date="2008" name="PLoS ONE">
        <title>Genome sequence of the saprophyte Leptospira biflexa provides insights into the evolution of Leptospira and the pathogenesis of leptospirosis.</title>
        <authorList>
            <person name="Picardeau M."/>
            <person name="Bulach D.M."/>
            <person name="Bouchier C."/>
            <person name="Zuerner R.L."/>
            <person name="Zidane N."/>
            <person name="Wilson P.J."/>
            <person name="Creno S."/>
            <person name="Kuczek E.S."/>
            <person name="Bommezzadri S."/>
            <person name="Davis J.C."/>
            <person name="McGrath A."/>
            <person name="Johnson M.J."/>
            <person name="Boursaux-Eude C."/>
            <person name="Seemann T."/>
            <person name="Rouy Z."/>
            <person name="Coppel R.L."/>
            <person name="Rood J.I."/>
            <person name="Lajus A."/>
            <person name="Davies J.K."/>
            <person name="Medigue C."/>
            <person name="Adler B."/>
        </authorList>
    </citation>
    <scope>NUCLEOTIDE SEQUENCE [LARGE SCALE GENOMIC DNA]</scope>
    <source>
        <strain evidence="3">Patoc 1 / ATCC 23582 / Paris</strain>
    </source>
</reference>
<protein>
    <submittedName>
        <fullName evidence="2">Uncharacterized protein</fullName>
    </submittedName>
</protein>
<gene>
    <name evidence="2" type="ordered locus">LEPBI_I2509</name>
</gene>
<feature type="compositionally biased region" description="Polar residues" evidence="1">
    <location>
        <begin position="53"/>
        <end position="73"/>
    </location>
</feature>
<dbReference type="KEGG" id="lbi:LEPBI_I2509"/>